<feature type="region of interest" description="Disordered" evidence="10">
    <location>
        <begin position="182"/>
        <end position="213"/>
    </location>
</feature>
<evidence type="ECO:0000259" key="11">
    <source>
        <dbReference type="PROSITE" id="PS50157"/>
    </source>
</evidence>
<dbReference type="InterPro" id="IPR007998">
    <property type="entry name" value="DUF719"/>
</dbReference>
<evidence type="ECO:0000256" key="4">
    <source>
        <dbReference type="ARBA" id="ARBA00022723"/>
    </source>
</evidence>
<dbReference type="PANTHER" id="PTHR12842">
    <property type="entry name" value="FI01459P"/>
    <property type="match status" value="1"/>
</dbReference>
<evidence type="ECO:0000256" key="3">
    <source>
        <dbReference type="ARBA" id="ARBA00022553"/>
    </source>
</evidence>
<dbReference type="Pfam" id="PF05334">
    <property type="entry name" value="DUF719"/>
    <property type="match status" value="1"/>
</dbReference>
<sequence>IPVGAAMLMCDYPVKADRETGYSSLVKSQGEAYGAMFSIGSQPAAQYCYPHHYRPYHSPQHTHLHPHTPPHSADAPVLAQMEPVDLSLSKKSSPPPSSSSSSPLSSASSSSSRATPPSPYEHMSCSDSMTMPLSFSTLVTPLVSAPGTGLIPVLSSVILPHLPLLYSPHVLPSSIILPSPTSLKSDSAHDHQPPIKSEPQVELAPGPHRQEIPSPPMPTFNGGNKHSVIISPPKAESPDLLKKRRTHSCDFKGCNKVYTKSSHLKAHRRTHTGEKPYKCSWEGCTWKFARSDELTRHYRKHTGSKPFKCSDCERSFSRSDHLALHRKRHLLSTMSQGDAAGDVAVPPDPPVFKEPSDEHAPLAADRTKDTSSSPLPSLDAPEHVMPSEAAESCALVSQVTEQTRDQSEEHGCDQVTECNETVSLEPEVAEGEVEPSEQSTAKGWGGWGSWGKSLLTTATSTVGQGLSSVREKAGVALRIRSTSSCEEALEVEEHHEEEEDTTAQPVSPANRGVFSSITSAVQNTGKSVLTGGLDALEFIGKKTMTVLAESDPGFKKTKILMQRTVSLSQMLKEAKEKARERLSSQMVCEPTAHYGILFDDYQGLSHLEALEILSNESEGRVQDVLSSIDGEELELLKKELIEIKEIFEAREEEKDETEEETQEEGSGSGGNGELNSQIRSFSTLSADGEEFVSVLTELLFELHVAATPDKLNKARMKAYDWIRETENPVTEGEAEDGEEENSESPPTGQEDIGDNQEAGTKETEKNTEQSKMDKVESVYLWSIGSLAEVTARSIEQLHKVAELILHGQDVEKTASQQARILSRLTCAMCKEVGCLARRFTDTLVAVGSLRKAEELNPLGNSVTLE</sequence>
<name>A0A8J4TGM6_CLAMG</name>
<keyword evidence="6 9" id="KW-0863">Zinc-finger</keyword>
<feature type="region of interest" description="Disordered" evidence="10">
    <location>
        <begin position="648"/>
        <end position="676"/>
    </location>
</feature>
<dbReference type="GO" id="GO:0005634">
    <property type="term" value="C:nucleus"/>
    <property type="evidence" value="ECO:0007669"/>
    <property type="project" value="UniProtKB-SubCell"/>
</dbReference>
<reference evidence="12" key="1">
    <citation type="submission" date="2020-07" db="EMBL/GenBank/DDBJ databases">
        <title>Clarias magur genome sequencing, assembly and annotation.</title>
        <authorList>
            <person name="Kushwaha B."/>
            <person name="Kumar R."/>
            <person name="Das P."/>
            <person name="Joshi C.G."/>
            <person name="Kumar D."/>
            <person name="Nagpure N.S."/>
            <person name="Pandey M."/>
            <person name="Agarwal S."/>
            <person name="Srivastava S."/>
            <person name="Singh M."/>
            <person name="Sahoo L."/>
            <person name="Jayasankar P."/>
            <person name="Meher P.K."/>
            <person name="Koringa P.G."/>
            <person name="Iquebal M.A."/>
            <person name="Das S.P."/>
            <person name="Bit A."/>
            <person name="Patnaik S."/>
            <person name="Patel N."/>
            <person name="Shah T.M."/>
            <person name="Hinsu A."/>
            <person name="Jena J.K."/>
        </authorList>
    </citation>
    <scope>NUCLEOTIDE SEQUENCE</scope>
    <source>
        <strain evidence="12">CIFAMagur01</strain>
        <tissue evidence="12">Testis</tissue>
    </source>
</reference>
<dbReference type="AlphaFoldDB" id="A0A8J4TGM6"/>
<dbReference type="Proteomes" id="UP000727407">
    <property type="component" value="Unassembled WGS sequence"/>
</dbReference>
<feature type="domain" description="C2H2-type" evidence="11">
    <location>
        <begin position="247"/>
        <end position="276"/>
    </location>
</feature>
<feature type="compositionally biased region" description="Acidic residues" evidence="10">
    <location>
        <begin position="732"/>
        <end position="742"/>
    </location>
</feature>
<evidence type="ECO:0000313" key="13">
    <source>
        <dbReference type="Proteomes" id="UP000727407"/>
    </source>
</evidence>
<dbReference type="FunFam" id="3.30.160.60:FF:000021">
    <property type="entry name" value="Basic krueppel-like factor 3"/>
    <property type="match status" value="1"/>
</dbReference>
<dbReference type="SUPFAM" id="SSF57667">
    <property type="entry name" value="beta-beta-alpha zinc fingers"/>
    <property type="match status" value="2"/>
</dbReference>
<organism evidence="12 13">
    <name type="scientific">Clarias magur</name>
    <name type="common">Asian catfish</name>
    <name type="synonym">Macropteronotus magur</name>
    <dbReference type="NCBI Taxonomy" id="1594786"/>
    <lineage>
        <taxon>Eukaryota</taxon>
        <taxon>Metazoa</taxon>
        <taxon>Chordata</taxon>
        <taxon>Craniata</taxon>
        <taxon>Vertebrata</taxon>
        <taxon>Euteleostomi</taxon>
        <taxon>Actinopterygii</taxon>
        <taxon>Neopterygii</taxon>
        <taxon>Teleostei</taxon>
        <taxon>Ostariophysi</taxon>
        <taxon>Siluriformes</taxon>
        <taxon>Clariidae</taxon>
        <taxon>Clarias</taxon>
    </lineage>
</organism>
<keyword evidence="7" id="KW-0862">Zinc</keyword>
<feature type="non-terminal residue" evidence="12">
    <location>
        <position position="865"/>
    </location>
</feature>
<evidence type="ECO:0000256" key="9">
    <source>
        <dbReference type="PROSITE-ProRule" id="PRU00042"/>
    </source>
</evidence>
<feature type="compositionally biased region" description="Basic and acidic residues" evidence="10">
    <location>
        <begin position="354"/>
        <end position="369"/>
    </location>
</feature>
<dbReference type="InterPro" id="IPR036236">
    <property type="entry name" value="Znf_C2H2_sf"/>
</dbReference>
<feature type="domain" description="C2H2-type" evidence="11">
    <location>
        <begin position="307"/>
        <end position="329"/>
    </location>
</feature>
<keyword evidence="5" id="KW-0677">Repeat</keyword>
<dbReference type="PANTHER" id="PTHR12842:SF4">
    <property type="entry name" value="PROTEIN NOXP20"/>
    <property type="match status" value="1"/>
</dbReference>
<dbReference type="PROSITE" id="PS00028">
    <property type="entry name" value="ZINC_FINGER_C2H2_1"/>
    <property type="match status" value="3"/>
</dbReference>
<gene>
    <name evidence="12" type="ORF">DAT39_012892</name>
</gene>
<dbReference type="FunFam" id="3.30.160.60:FF:000358">
    <property type="entry name" value="zinc finger protein 24"/>
    <property type="match status" value="1"/>
</dbReference>
<evidence type="ECO:0000313" key="12">
    <source>
        <dbReference type="EMBL" id="KAF5897401.1"/>
    </source>
</evidence>
<evidence type="ECO:0000256" key="7">
    <source>
        <dbReference type="ARBA" id="ARBA00022833"/>
    </source>
</evidence>
<dbReference type="EMBL" id="QNUK01000236">
    <property type="protein sequence ID" value="KAF5897401.1"/>
    <property type="molecule type" value="Genomic_DNA"/>
</dbReference>
<accession>A0A8J4TGM6</accession>
<feature type="domain" description="C2H2-type" evidence="11">
    <location>
        <begin position="277"/>
        <end position="306"/>
    </location>
</feature>
<keyword evidence="8" id="KW-0539">Nucleus</keyword>
<keyword evidence="13" id="KW-1185">Reference proteome</keyword>
<feature type="compositionally biased region" description="Acidic residues" evidence="10">
    <location>
        <begin position="653"/>
        <end position="663"/>
    </location>
</feature>
<evidence type="ECO:0000256" key="6">
    <source>
        <dbReference type="ARBA" id="ARBA00022771"/>
    </source>
</evidence>
<feature type="region of interest" description="Disordered" evidence="10">
    <location>
        <begin position="86"/>
        <end position="125"/>
    </location>
</feature>
<dbReference type="Gene3D" id="3.30.160.60">
    <property type="entry name" value="Classic Zinc Finger"/>
    <property type="match status" value="3"/>
</dbReference>
<dbReference type="CDD" id="cd21577">
    <property type="entry name" value="KLF3_N"/>
    <property type="match status" value="1"/>
</dbReference>
<comment type="similarity">
    <text evidence="2">Belongs to the FAM114 family.</text>
</comment>
<proteinExistence type="inferred from homology"/>
<feature type="non-terminal residue" evidence="12">
    <location>
        <position position="1"/>
    </location>
</feature>
<evidence type="ECO:0000256" key="1">
    <source>
        <dbReference type="ARBA" id="ARBA00004123"/>
    </source>
</evidence>
<dbReference type="GO" id="GO:0008270">
    <property type="term" value="F:zinc ion binding"/>
    <property type="evidence" value="ECO:0007669"/>
    <property type="project" value="UniProtKB-KW"/>
</dbReference>
<dbReference type="SMART" id="SM00355">
    <property type="entry name" value="ZnF_C2H2"/>
    <property type="match status" value="3"/>
</dbReference>
<comment type="caution">
    <text evidence="12">The sequence shown here is derived from an EMBL/GenBank/DDBJ whole genome shotgun (WGS) entry which is preliminary data.</text>
</comment>
<comment type="subcellular location">
    <subcellularLocation>
        <location evidence="1">Nucleus</location>
    </subcellularLocation>
</comment>
<evidence type="ECO:0000256" key="10">
    <source>
        <dbReference type="SAM" id="MobiDB-lite"/>
    </source>
</evidence>
<feature type="compositionally biased region" description="Low complexity" evidence="10">
    <location>
        <begin position="87"/>
        <end position="115"/>
    </location>
</feature>
<protein>
    <submittedName>
        <fullName evidence="12">Protein NOXP20-like isoform X1</fullName>
    </submittedName>
</protein>
<keyword evidence="4" id="KW-0479">Metal-binding</keyword>
<keyword evidence="3" id="KW-0597">Phosphoprotein</keyword>
<dbReference type="PROSITE" id="PS50157">
    <property type="entry name" value="ZINC_FINGER_C2H2_2"/>
    <property type="match status" value="3"/>
</dbReference>
<dbReference type="FunFam" id="3.30.160.60:FF:000018">
    <property type="entry name" value="Krueppel-like factor 15"/>
    <property type="match status" value="1"/>
</dbReference>
<feature type="region of interest" description="Disordered" evidence="10">
    <location>
        <begin position="334"/>
        <end position="386"/>
    </location>
</feature>
<dbReference type="Pfam" id="PF00096">
    <property type="entry name" value="zf-C2H2"/>
    <property type="match status" value="3"/>
</dbReference>
<evidence type="ECO:0000256" key="8">
    <source>
        <dbReference type="ARBA" id="ARBA00023242"/>
    </source>
</evidence>
<dbReference type="OrthoDB" id="5597648at2759"/>
<dbReference type="InterPro" id="IPR013087">
    <property type="entry name" value="Znf_C2H2_type"/>
</dbReference>
<evidence type="ECO:0000256" key="2">
    <source>
        <dbReference type="ARBA" id="ARBA00006903"/>
    </source>
</evidence>
<feature type="compositionally biased region" description="Basic and acidic residues" evidence="10">
    <location>
        <begin position="759"/>
        <end position="771"/>
    </location>
</feature>
<feature type="region of interest" description="Disordered" evidence="10">
    <location>
        <begin position="726"/>
        <end position="771"/>
    </location>
</feature>
<evidence type="ECO:0000256" key="5">
    <source>
        <dbReference type="ARBA" id="ARBA00022737"/>
    </source>
</evidence>